<dbReference type="EMBL" id="JAHRIO010039750">
    <property type="protein sequence ID" value="MEQ2170351.1"/>
    <property type="molecule type" value="Genomic_DNA"/>
</dbReference>
<reference evidence="2 3" key="1">
    <citation type="submission" date="2021-06" db="EMBL/GenBank/DDBJ databases">
        <authorList>
            <person name="Palmer J.M."/>
        </authorList>
    </citation>
    <scope>NUCLEOTIDE SEQUENCE [LARGE SCALE GENOMIC DNA]</scope>
    <source>
        <strain evidence="2 3">GA_2019</strain>
        <tissue evidence="2">Muscle</tissue>
    </source>
</reference>
<accession>A0ABV0NH57</accession>
<proteinExistence type="predicted"/>
<gene>
    <name evidence="2" type="ORF">GOODEAATRI_034652</name>
</gene>
<dbReference type="SMART" id="SM00055">
    <property type="entry name" value="FCH"/>
    <property type="match status" value="1"/>
</dbReference>
<evidence type="ECO:0000259" key="1">
    <source>
        <dbReference type="SMART" id="SM00055"/>
    </source>
</evidence>
<evidence type="ECO:0000313" key="2">
    <source>
        <dbReference type="EMBL" id="MEQ2170351.1"/>
    </source>
</evidence>
<dbReference type="PANTHER" id="PTHR23065:SF50">
    <property type="entry name" value="PROTEIN KINASE C AND CASEIN KINASE SUBSTRATE IN NEURONS 2 PROTEIN"/>
    <property type="match status" value="1"/>
</dbReference>
<dbReference type="PANTHER" id="PTHR23065">
    <property type="entry name" value="PROLINE-SERINE-THREONINE PHOSPHATASE INTERACTING PROTEIN 1"/>
    <property type="match status" value="1"/>
</dbReference>
<feature type="non-terminal residue" evidence="2">
    <location>
        <position position="1"/>
    </location>
</feature>
<dbReference type="Proteomes" id="UP001476798">
    <property type="component" value="Unassembled WGS sequence"/>
</dbReference>
<name>A0ABV0NH57_9TELE</name>
<comment type="caution">
    <text evidence="2">The sequence shown here is derived from an EMBL/GenBank/DDBJ whole genome shotgun (WGS) entry which is preliminary data.</text>
</comment>
<dbReference type="InterPro" id="IPR027267">
    <property type="entry name" value="AH/BAR_dom_sf"/>
</dbReference>
<feature type="domain" description="FCH" evidence="1">
    <location>
        <begin position="19"/>
        <end position="107"/>
    </location>
</feature>
<sequence length="111" mass="12981">AFLVMASLPKEPLEDSKKQSFWMPGSYVRTVHRTDQSFQACNDIMACFMERAKVEKQYAQQLSQWSSKWKSIMDSHSELDHAKRGFHRLLQFSTMFESVLTHFSLVLVISF</sequence>
<dbReference type="SUPFAM" id="SSF103657">
    <property type="entry name" value="BAR/IMD domain-like"/>
    <property type="match status" value="1"/>
</dbReference>
<dbReference type="Pfam" id="PF00611">
    <property type="entry name" value="FCH"/>
    <property type="match status" value="1"/>
</dbReference>
<keyword evidence="3" id="KW-1185">Reference proteome</keyword>
<dbReference type="Gene3D" id="1.20.1270.60">
    <property type="entry name" value="Arfaptin homology (AH) domain/BAR domain"/>
    <property type="match status" value="1"/>
</dbReference>
<protein>
    <recommendedName>
        <fullName evidence="1">FCH domain-containing protein</fullName>
    </recommendedName>
</protein>
<dbReference type="InterPro" id="IPR001060">
    <property type="entry name" value="FCH_dom"/>
</dbReference>
<organism evidence="2 3">
    <name type="scientific">Goodea atripinnis</name>
    <dbReference type="NCBI Taxonomy" id="208336"/>
    <lineage>
        <taxon>Eukaryota</taxon>
        <taxon>Metazoa</taxon>
        <taxon>Chordata</taxon>
        <taxon>Craniata</taxon>
        <taxon>Vertebrata</taxon>
        <taxon>Euteleostomi</taxon>
        <taxon>Actinopterygii</taxon>
        <taxon>Neopterygii</taxon>
        <taxon>Teleostei</taxon>
        <taxon>Neoteleostei</taxon>
        <taxon>Acanthomorphata</taxon>
        <taxon>Ovalentaria</taxon>
        <taxon>Atherinomorphae</taxon>
        <taxon>Cyprinodontiformes</taxon>
        <taxon>Goodeidae</taxon>
        <taxon>Goodea</taxon>
    </lineage>
</organism>
<evidence type="ECO:0000313" key="3">
    <source>
        <dbReference type="Proteomes" id="UP001476798"/>
    </source>
</evidence>